<feature type="transmembrane region" description="Helical" evidence="1">
    <location>
        <begin position="197"/>
        <end position="216"/>
    </location>
</feature>
<evidence type="ECO:0000313" key="2">
    <source>
        <dbReference type="EMBL" id="QNM00539.1"/>
    </source>
</evidence>
<name>A0A7G9FPQ7_9FIRM</name>
<evidence type="ECO:0000313" key="3">
    <source>
        <dbReference type="Proteomes" id="UP000515819"/>
    </source>
</evidence>
<gene>
    <name evidence="2" type="ORF">H9Q76_04445</name>
</gene>
<sequence length="246" mass="27894">MEIGTVKADKKLKIYTIKGKRVDREDFQLGAHVGEAVPIEASSENIKKAVDKALVSNGKVCGIYQEKKLVGIYVFERIEDYFIEAGETEAMAGERRMESQEAVRKLKEIFEDSKAAMKLILWYLPDTLSDQKNKIEDMIRNYMKGCMSDGFWAGIEWGDELVYKKNMDPKEKKNVAFGYLLGAVVGFTVGWMAMDNIAFGICYAVIFSNLYGNMIFGGVKNKKVWETFVFVNPKYHGGEENHDATE</sequence>
<dbReference type="AlphaFoldDB" id="A0A7G9FPQ7"/>
<feature type="transmembrane region" description="Helical" evidence="1">
    <location>
        <begin position="174"/>
        <end position="191"/>
    </location>
</feature>
<keyword evidence="1" id="KW-0472">Membrane</keyword>
<protein>
    <submittedName>
        <fullName evidence="2">Uncharacterized protein</fullName>
    </submittedName>
</protein>
<dbReference type="Proteomes" id="UP000515819">
    <property type="component" value="Chromosome"/>
</dbReference>
<dbReference type="RefSeq" id="WP_118373868.1">
    <property type="nucleotide sequence ID" value="NZ_CP060632.1"/>
</dbReference>
<proteinExistence type="predicted"/>
<dbReference type="EMBL" id="CP060632">
    <property type="protein sequence ID" value="QNM00539.1"/>
    <property type="molecule type" value="Genomic_DNA"/>
</dbReference>
<dbReference type="KEGG" id="wcp:H9Q76_04445"/>
<keyword evidence="3" id="KW-1185">Reference proteome</keyword>
<accession>A0A7G9FPQ7</accession>
<keyword evidence="1" id="KW-1133">Transmembrane helix</keyword>
<organism evidence="2 3">
    <name type="scientific">Wujia chipingensis</name>
    <dbReference type="NCBI Taxonomy" id="2763670"/>
    <lineage>
        <taxon>Bacteria</taxon>
        <taxon>Bacillati</taxon>
        <taxon>Bacillota</taxon>
        <taxon>Clostridia</taxon>
        <taxon>Lachnospirales</taxon>
        <taxon>Lachnospiraceae</taxon>
        <taxon>Wujia</taxon>
    </lineage>
</organism>
<keyword evidence="1" id="KW-0812">Transmembrane</keyword>
<reference evidence="2 3" key="1">
    <citation type="submission" date="2020-08" db="EMBL/GenBank/DDBJ databases">
        <authorList>
            <person name="Liu C."/>
            <person name="Sun Q."/>
        </authorList>
    </citation>
    <scope>NUCLEOTIDE SEQUENCE [LARGE SCALE GENOMIC DNA]</scope>
    <source>
        <strain evidence="2 3">NSJ-4</strain>
    </source>
</reference>
<evidence type="ECO:0000256" key="1">
    <source>
        <dbReference type="SAM" id="Phobius"/>
    </source>
</evidence>